<name>A0ABS5CND7_9BACL</name>
<sequence>MNEHDSLAFGAFDHGCHDIALGNSVLANSLVSPKLSVAHWRIPRVFDDFEVRLTSRLPLLTFEIFDIGPRPWIGYSSPFRFK</sequence>
<keyword evidence="2" id="KW-1185">Reference proteome</keyword>
<protein>
    <submittedName>
        <fullName evidence="1">Uncharacterized protein</fullName>
    </submittedName>
</protein>
<reference evidence="1 2" key="1">
    <citation type="submission" date="2021-04" db="EMBL/GenBank/DDBJ databases">
        <title>Paenibacillus sp. DLE-14 whole genome sequence.</title>
        <authorList>
            <person name="Ham Y.J."/>
        </authorList>
    </citation>
    <scope>NUCLEOTIDE SEQUENCE [LARGE SCALE GENOMIC DNA]</scope>
    <source>
        <strain evidence="1 2">DLE-14</strain>
    </source>
</reference>
<organism evidence="1 2">
    <name type="scientific">Paenibacillus lignilyticus</name>
    <dbReference type="NCBI Taxonomy" id="1172615"/>
    <lineage>
        <taxon>Bacteria</taxon>
        <taxon>Bacillati</taxon>
        <taxon>Bacillota</taxon>
        <taxon>Bacilli</taxon>
        <taxon>Bacillales</taxon>
        <taxon>Paenibacillaceae</taxon>
        <taxon>Paenibacillus</taxon>
    </lineage>
</organism>
<accession>A0ABS5CND7</accession>
<evidence type="ECO:0000313" key="1">
    <source>
        <dbReference type="EMBL" id="MBP3967368.1"/>
    </source>
</evidence>
<dbReference type="Proteomes" id="UP000673394">
    <property type="component" value="Unassembled WGS sequence"/>
</dbReference>
<evidence type="ECO:0000313" key="2">
    <source>
        <dbReference type="Proteomes" id="UP000673394"/>
    </source>
</evidence>
<proteinExistence type="predicted"/>
<comment type="caution">
    <text evidence="1">The sequence shown here is derived from an EMBL/GenBank/DDBJ whole genome shotgun (WGS) entry which is preliminary data.</text>
</comment>
<dbReference type="EMBL" id="JAGKSP010000040">
    <property type="protein sequence ID" value="MBP3967368.1"/>
    <property type="molecule type" value="Genomic_DNA"/>
</dbReference>
<gene>
    <name evidence="1" type="ORF">I8J30_32380</name>
</gene>